<comment type="similarity">
    <text evidence="3">Belongs to the SLAC1 S-type anion channel family.</text>
</comment>
<dbReference type="Pfam" id="PF03595">
    <property type="entry name" value="SLAC1"/>
    <property type="match status" value="1"/>
</dbReference>
<keyword evidence="9 10" id="KW-0472">Membrane</keyword>
<dbReference type="PANTHER" id="PTHR31269:SF22">
    <property type="entry name" value="OS01G0247700 PROTEIN"/>
    <property type="match status" value="1"/>
</dbReference>
<evidence type="ECO:0000256" key="2">
    <source>
        <dbReference type="ARBA" id="ARBA00004236"/>
    </source>
</evidence>
<feature type="transmembrane region" description="Helical" evidence="10">
    <location>
        <begin position="119"/>
        <end position="136"/>
    </location>
</feature>
<proteinExistence type="inferred from homology"/>
<comment type="subcellular location">
    <subcellularLocation>
        <location evidence="2">Cell membrane</location>
    </subcellularLocation>
    <subcellularLocation>
        <location evidence="1">Endomembrane system</location>
        <topology evidence="1">Multi-pass membrane protein</topology>
    </subcellularLocation>
</comment>
<dbReference type="PANTHER" id="PTHR31269">
    <property type="entry name" value="S-TYPE ANION CHANNEL SLAH3"/>
    <property type="match status" value="1"/>
</dbReference>
<evidence type="ECO:0000256" key="6">
    <source>
        <dbReference type="ARBA" id="ARBA00022692"/>
    </source>
</evidence>
<accession>A0A067JLI9</accession>
<keyword evidence="6 10" id="KW-0812">Transmembrane</keyword>
<dbReference type="Gene3D" id="1.50.10.150">
    <property type="entry name" value="Voltage-dependent anion channel"/>
    <property type="match status" value="1"/>
</dbReference>
<reference evidence="11 12" key="1">
    <citation type="journal article" date="2014" name="PLoS ONE">
        <title>Global Analysis of Gene Expression Profiles in Physic Nut (Jatropha curcas L.) Seedlings Exposed to Salt Stress.</title>
        <authorList>
            <person name="Zhang L."/>
            <person name="Zhang C."/>
            <person name="Wu P."/>
            <person name="Chen Y."/>
            <person name="Li M."/>
            <person name="Jiang H."/>
            <person name="Wu G."/>
        </authorList>
    </citation>
    <scope>NUCLEOTIDE SEQUENCE [LARGE SCALE GENOMIC DNA]</scope>
    <source>
        <strain evidence="12">cv. GZQX0401</strain>
        <tissue evidence="11">Young leaves</tissue>
    </source>
</reference>
<dbReference type="GO" id="GO:0006873">
    <property type="term" value="P:intracellular monoatomic ion homeostasis"/>
    <property type="evidence" value="ECO:0007669"/>
    <property type="project" value="InterPro"/>
</dbReference>
<dbReference type="OrthoDB" id="1867618at2759"/>
<evidence type="ECO:0000256" key="10">
    <source>
        <dbReference type="SAM" id="Phobius"/>
    </source>
</evidence>
<evidence type="ECO:0000256" key="7">
    <source>
        <dbReference type="ARBA" id="ARBA00022989"/>
    </source>
</evidence>
<feature type="transmembrane region" description="Helical" evidence="10">
    <location>
        <begin position="90"/>
        <end position="107"/>
    </location>
</feature>
<dbReference type="InterPro" id="IPR004695">
    <property type="entry name" value="SLAC1/Mae1/Ssu1/TehA"/>
</dbReference>
<dbReference type="GO" id="GO:0005886">
    <property type="term" value="C:plasma membrane"/>
    <property type="evidence" value="ECO:0007669"/>
    <property type="project" value="UniProtKB-SubCell"/>
</dbReference>
<gene>
    <name evidence="11" type="ORF">JCGZ_24450</name>
</gene>
<keyword evidence="5" id="KW-1003">Cell membrane</keyword>
<sequence>MAANPTSQLSVIGNLVGAQAAAKMGWREISICMFSLGMSHYLVLFVTLYQRLSVRNCIPTMLSPVFFLFIAAPSMASLAWNSVAGSFDDLAKMLFFLSFFLFLSLVSRPRLFKKSTRNFNVAWWAYSFPLTILAAASTEYAHEVKGTIAHSIMIVLSSLSVLVSLSLVVFTALNTNRLFPLDDPVLTPNNVQATS</sequence>
<evidence type="ECO:0000256" key="8">
    <source>
        <dbReference type="ARBA" id="ARBA00023065"/>
    </source>
</evidence>
<keyword evidence="8" id="KW-0406">Ion transport</keyword>
<evidence type="ECO:0000256" key="5">
    <source>
        <dbReference type="ARBA" id="ARBA00022475"/>
    </source>
</evidence>
<feature type="transmembrane region" description="Helical" evidence="10">
    <location>
        <begin position="28"/>
        <end position="49"/>
    </location>
</feature>
<dbReference type="GO" id="GO:0008308">
    <property type="term" value="F:voltage-gated monoatomic anion channel activity"/>
    <property type="evidence" value="ECO:0007669"/>
    <property type="project" value="InterPro"/>
</dbReference>
<dbReference type="EMBL" id="KK915045">
    <property type="protein sequence ID" value="KDP24856.1"/>
    <property type="molecule type" value="Genomic_DNA"/>
</dbReference>
<feature type="transmembrane region" description="Helical" evidence="10">
    <location>
        <begin position="61"/>
        <end position="84"/>
    </location>
</feature>
<dbReference type="InterPro" id="IPR038665">
    <property type="entry name" value="Voltage-dep_anion_channel_sf"/>
</dbReference>
<evidence type="ECO:0000256" key="4">
    <source>
        <dbReference type="ARBA" id="ARBA00022448"/>
    </source>
</evidence>
<evidence type="ECO:0000256" key="9">
    <source>
        <dbReference type="ARBA" id="ARBA00023136"/>
    </source>
</evidence>
<protein>
    <submittedName>
        <fullName evidence="11">Uncharacterized protein</fullName>
    </submittedName>
</protein>
<evidence type="ECO:0000313" key="12">
    <source>
        <dbReference type="Proteomes" id="UP000027138"/>
    </source>
</evidence>
<dbReference type="Proteomes" id="UP000027138">
    <property type="component" value="Unassembled WGS sequence"/>
</dbReference>
<evidence type="ECO:0000256" key="3">
    <source>
        <dbReference type="ARBA" id="ARBA00007808"/>
    </source>
</evidence>
<keyword evidence="4" id="KW-0813">Transport</keyword>
<keyword evidence="7 10" id="KW-1133">Transmembrane helix</keyword>
<keyword evidence="12" id="KW-1185">Reference proteome</keyword>
<organism evidence="11 12">
    <name type="scientific">Jatropha curcas</name>
    <name type="common">Barbados nut</name>
    <dbReference type="NCBI Taxonomy" id="180498"/>
    <lineage>
        <taxon>Eukaryota</taxon>
        <taxon>Viridiplantae</taxon>
        <taxon>Streptophyta</taxon>
        <taxon>Embryophyta</taxon>
        <taxon>Tracheophyta</taxon>
        <taxon>Spermatophyta</taxon>
        <taxon>Magnoliopsida</taxon>
        <taxon>eudicotyledons</taxon>
        <taxon>Gunneridae</taxon>
        <taxon>Pentapetalae</taxon>
        <taxon>rosids</taxon>
        <taxon>fabids</taxon>
        <taxon>Malpighiales</taxon>
        <taxon>Euphorbiaceae</taxon>
        <taxon>Crotonoideae</taxon>
        <taxon>Jatropheae</taxon>
        <taxon>Jatropha</taxon>
    </lineage>
</organism>
<dbReference type="GO" id="GO:0012505">
    <property type="term" value="C:endomembrane system"/>
    <property type="evidence" value="ECO:0007669"/>
    <property type="project" value="UniProtKB-SubCell"/>
</dbReference>
<evidence type="ECO:0000256" key="1">
    <source>
        <dbReference type="ARBA" id="ARBA00004127"/>
    </source>
</evidence>
<dbReference type="AlphaFoldDB" id="A0A067JLI9"/>
<feature type="transmembrane region" description="Helical" evidence="10">
    <location>
        <begin position="148"/>
        <end position="173"/>
    </location>
</feature>
<evidence type="ECO:0000313" key="11">
    <source>
        <dbReference type="EMBL" id="KDP24856.1"/>
    </source>
</evidence>
<dbReference type="InterPro" id="IPR030183">
    <property type="entry name" value="SLAC/SLAH"/>
</dbReference>
<name>A0A067JLI9_JATCU</name>